<proteinExistence type="predicted"/>
<feature type="region of interest" description="Disordered" evidence="6">
    <location>
        <begin position="94"/>
        <end position="374"/>
    </location>
</feature>
<evidence type="ECO:0000313" key="9">
    <source>
        <dbReference type="Proteomes" id="UP000028725"/>
    </source>
</evidence>
<organism evidence="8 9">
    <name type="scientific">Hyalangium minutum</name>
    <dbReference type="NCBI Taxonomy" id="394096"/>
    <lineage>
        <taxon>Bacteria</taxon>
        <taxon>Pseudomonadati</taxon>
        <taxon>Myxococcota</taxon>
        <taxon>Myxococcia</taxon>
        <taxon>Myxococcales</taxon>
        <taxon>Cystobacterineae</taxon>
        <taxon>Archangiaceae</taxon>
        <taxon>Hyalangium</taxon>
    </lineage>
</organism>
<feature type="domain" description="OmpA-like" evidence="7">
    <location>
        <begin position="389"/>
        <end position="508"/>
    </location>
</feature>
<dbReference type="PROSITE" id="PS51123">
    <property type="entry name" value="OMPA_2"/>
    <property type="match status" value="1"/>
</dbReference>
<protein>
    <submittedName>
        <fullName evidence="8">Outer membrane protein</fullName>
    </submittedName>
</protein>
<feature type="compositionally biased region" description="Basic and acidic residues" evidence="6">
    <location>
        <begin position="263"/>
        <end position="287"/>
    </location>
</feature>
<dbReference type="InterPro" id="IPR003367">
    <property type="entry name" value="Thrombospondin_3-like_rpt"/>
</dbReference>
<feature type="compositionally biased region" description="Acidic residues" evidence="6">
    <location>
        <begin position="288"/>
        <end position="302"/>
    </location>
</feature>
<accession>A0A085WXF4</accession>
<name>A0A085WXF4_9BACT</name>
<evidence type="ECO:0000256" key="1">
    <source>
        <dbReference type="ARBA" id="ARBA00004442"/>
    </source>
</evidence>
<feature type="compositionally biased region" description="Basic and acidic residues" evidence="6">
    <location>
        <begin position="235"/>
        <end position="249"/>
    </location>
</feature>
<feature type="compositionally biased region" description="Basic and acidic residues" evidence="6">
    <location>
        <begin position="198"/>
        <end position="225"/>
    </location>
</feature>
<feature type="compositionally biased region" description="Basic and acidic residues" evidence="6">
    <location>
        <begin position="353"/>
        <end position="367"/>
    </location>
</feature>
<dbReference type="InterPro" id="IPR050330">
    <property type="entry name" value="Bact_OuterMem_StrucFunc"/>
</dbReference>
<dbReference type="Pfam" id="PF00691">
    <property type="entry name" value="OmpA"/>
    <property type="match status" value="1"/>
</dbReference>
<keyword evidence="2" id="KW-0732">Signal</keyword>
<evidence type="ECO:0000259" key="7">
    <source>
        <dbReference type="PROSITE" id="PS51123"/>
    </source>
</evidence>
<evidence type="ECO:0000256" key="4">
    <source>
        <dbReference type="ARBA" id="ARBA00023237"/>
    </source>
</evidence>
<dbReference type="PATRIC" id="fig|394096.3.peg.622"/>
<dbReference type="InterPro" id="IPR006665">
    <property type="entry name" value="OmpA-like"/>
</dbReference>
<dbReference type="InterPro" id="IPR036737">
    <property type="entry name" value="OmpA-like_sf"/>
</dbReference>
<dbReference type="PRINTS" id="PR01021">
    <property type="entry name" value="OMPADOMAIN"/>
</dbReference>
<dbReference type="SUPFAM" id="SSF103088">
    <property type="entry name" value="OmpA-like"/>
    <property type="match status" value="1"/>
</dbReference>
<evidence type="ECO:0000313" key="8">
    <source>
        <dbReference type="EMBL" id="KFE72367.1"/>
    </source>
</evidence>
<comment type="caution">
    <text evidence="8">The sequence shown here is derived from an EMBL/GenBank/DDBJ whole genome shotgun (WGS) entry which is preliminary data.</text>
</comment>
<feature type="compositionally biased region" description="Basic and acidic residues" evidence="6">
    <location>
        <begin position="98"/>
        <end position="107"/>
    </location>
</feature>
<keyword evidence="9" id="KW-1185">Reference proteome</keyword>
<dbReference type="InterPro" id="IPR006664">
    <property type="entry name" value="OMP_bac"/>
</dbReference>
<dbReference type="GO" id="GO:0009279">
    <property type="term" value="C:cell outer membrane"/>
    <property type="evidence" value="ECO:0007669"/>
    <property type="project" value="UniProtKB-SubCell"/>
</dbReference>
<feature type="compositionally biased region" description="Basic and acidic residues" evidence="6">
    <location>
        <begin position="143"/>
        <end position="157"/>
    </location>
</feature>
<dbReference type="PROSITE" id="PS01068">
    <property type="entry name" value="OMPA_1"/>
    <property type="match status" value="1"/>
</dbReference>
<evidence type="ECO:0000256" key="5">
    <source>
        <dbReference type="PROSITE-ProRule" id="PRU00473"/>
    </source>
</evidence>
<feature type="compositionally biased region" description="Basic and acidic residues" evidence="6">
    <location>
        <begin position="170"/>
        <end position="181"/>
    </location>
</feature>
<dbReference type="InterPro" id="IPR028974">
    <property type="entry name" value="TSP_type-3_rpt"/>
</dbReference>
<dbReference type="AlphaFoldDB" id="A0A085WXF4"/>
<comment type="subcellular location">
    <subcellularLocation>
        <location evidence="1">Cell outer membrane</location>
    </subcellularLocation>
</comment>
<feature type="compositionally biased region" description="Basic and acidic residues" evidence="6">
    <location>
        <begin position="498"/>
        <end position="509"/>
    </location>
</feature>
<dbReference type="Pfam" id="PF02412">
    <property type="entry name" value="TSP_3"/>
    <property type="match status" value="3"/>
</dbReference>
<feature type="compositionally biased region" description="Acidic residues" evidence="6">
    <location>
        <begin position="158"/>
        <end position="169"/>
    </location>
</feature>
<evidence type="ECO:0000256" key="6">
    <source>
        <dbReference type="SAM" id="MobiDB-lite"/>
    </source>
</evidence>
<feature type="compositionally biased region" description="Basic and acidic residues" evidence="6">
    <location>
        <begin position="326"/>
        <end position="340"/>
    </location>
</feature>
<dbReference type="GO" id="GO:0005509">
    <property type="term" value="F:calcium ion binding"/>
    <property type="evidence" value="ECO:0007669"/>
    <property type="project" value="InterPro"/>
</dbReference>
<dbReference type="PANTHER" id="PTHR30329">
    <property type="entry name" value="STATOR ELEMENT OF FLAGELLAR MOTOR COMPLEX"/>
    <property type="match status" value="1"/>
</dbReference>
<dbReference type="RefSeq" id="WP_044181591.1">
    <property type="nucleotide sequence ID" value="NZ_JMCB01000001.1"/>
</dbReference>
<dbReference type="InterPro" id="IPR006690">
    <property type="entry name" value="OMPA-like_CS"/>
</dbReference>
<dbReference type="EMBL" id="JMCB01000001">
    <property type="protein sequence ID" value="KFE72367.1"/>
    <property type="molecule type" value="Genomic_DNA"/>
</dbReference>
<dbReference type="STRING" id="394096.DB31_0629"/>
<dbReference type="Gene3D" id="4.10.1080.10">
    <property type="entry name" value="TSP type-3 repeat"/>
    <property type="match status" value="2"/>
</dbReference>
<reference evidence="8 9" key="1">
    <citation type="submission" date="2014-04" db="EMBL/GenBank/DDBJ databases">
        <title>Genome assembly of Hyalangium minutum DSM 14724.</title>
        <authorList>
            <person name="Sharma G."/>
            <person name="Subramanian S."/>
        </authorList>
    </citation>
    <scope>NUCLEOTIDE SEQUENCE [LARGE SCALE GENOMIC DNA]</scope>
    <source>
        <strain evidence="8 9">DSM 14724</strain>
    </source>
</reference>
<dbReference type="GO" id="GO:0007155">
    <property type="term" value="P:cell adhesion"/>
    <property type="evidence" value="ECO:0007669"/>
    <property type="project" value="InterPro"/>
</dbReference>
<feature type="region of interest" description="Disordered" evidence="6">
    <location>
        <begin position="489"/>
        <end position="517"/>
    </location>
</feature>
<feature type="compositionally biased region" description="Basic and acidic residues" evidence="6">
    <location>
        <begin position="306"/>
        <end position="316"/>
    </location>
</feature>
<dbReference type="PANTHER" id="PTHR30329:SF21">
    <property type="entry name" value="LIPOPROTEIN YIAD-RELATED"/>
    <property type="match status" value="1"/>
</dbReference>
<keyword evidence="4" id="KW-0998">Cell outer membrane</keyword>
<keyword evidence="3 5" id="KW-0472">Membrane</keyword>
<dbReference type="OrthoDB" id="9805566at2"/>
<feature type="compositionally biased region" description="Low complexity" evidence="6">
    <location>
        <begin position="114"/>
        <end position="131"/>
    </location>
</feature>
<gene>
    <name evidence="8" type="ORF">DB31_0629</name>
</gene>
<dbReference type="Proteomes" id="UP000028725">
    <property type="component" value="Unassembled WGS sequence"/>
</dbReference>
<evidence type="ECO:0000256" key="2">
    <source>
        <dbReference type="ARBA" id="ARBA00022729"/>
    </source>
</evidence>
<dbReference type="Gene3D" id="3.30.1330.60">
    <property type="entry name" value="OmpA-like domain"/>
    <property type="match status" value="1"/>
</dbReference>
<evidence type="ECO:0000256" key="3">
    <source>
        <dbReference type="ARBA" id="ARBA00023136"/>
    </source>
</evidence>
<sequence length="517" mass="55469">MKRFVASALLLACTACVSGSKIRAESEVIQADVERARRGGALRCAPVELATAEANLDFAKGELGQGSSFRASEHIRIAEDSIKKALALSKDCGPKQVVVRERPDQPRPPDTTAQTPVKQPEQPQPQQQVVVRIEETDTDGDGILDKDDPCQDQAEDKDNFEDQDGCPDPDNDKDGVLDAADKCPLIPGPADNAGCPEEAPKDRDNDGVVDKLDKCPDQAEDHDGFQDDDGCPELDNDHDGIVDAADKCPNDVGPIQNLGCPIIDKDGDGINDPQDKCPDEPEDKDGFQDDDGCPDLDNDNDGLPDGQDKCPNEKGMAENAGCPDTDLDKDGIPDRLDKCPADLGPSENGGCPDTDKDRDGIPDRLDACPEEPGVQEEKGCAKKYKLVVVKKDRIEIKKQINFGNASAKIIGKESQAILADVAQVLKDTPSIKKVRIEGHTDSVGNDTANLKLSQKRADTVMAQLIKLGIDPGRLEAVGFGETKPIASNATKAGRAQNRRTEFNIVDDRNPPAPAPTP</sequence>
<dbReference type="CDD" id="cd07185">
    <property type="entry name" value="OmpA_C-like"/>
    <property type="match status" value="1"/>
</dbReference>